<evidence type="ECO:0000313" key="12">
    <source>
        <dbReference type="Proteomes" id="UP000036847"/>
    </source>
</evidence>
<keyword evidence="5" id="KW-0326">Glycosidase</keyword>
<dbReference type="Pfam" id="PF02838">
    <property type="entry name" value="Glyco_hydro_20b"/>
    <property type="match status" value="1"/>
</dbReference>
<comment type="similarity">
    <text evidence="2">Belongs to the glycosyl hydrolase 20 family.</text>
</comment>
<sequence length="718" mass="82937">MKSAIRVILWIAGLFLFTNHIAYAQNWTLPTPSQEACHPAIIPQPKFIASTRKTIDFTELSILFSGSVDCSTQQKVKREVIDISNSLKFTSVRKKTCEIRFATPSRKLKTDEAYTLQVNKQGIIIEANAFGGYFNALQTLRQMITESPHGMLRLHYCNVDDLPEFSVRSVMIDVGRNFLEISFLREVIRKLSMYKINMLHLHLTDDPGWRIEVKSHPELTSYNSYWKTRQPGKFYTQKEIKEFVAYCDSLNVRVLPEVDMPGHSAYFKKATGYDMQTSKGIAILKEALDEVIPLFKDSLFHIGSDEVRFAMPEFMPEMIKYIRDKGKRIVIWSPGYQQDNDCIRMFWGKCESGHQIKTDIPYIDGNGFYMDYMDSQSGVQQVFFQQPCEVASENTNALGGVMCVWTDGGLGEYPEKQILTQYPFYPTLLTYAERIWRGAKESANQFVANMPKKGSSAWIAFDEFENRLVAHRDKYFQGIPFAYVKQSELKWRIIGPFDHKGINDTSFEPERIIKSEYIDNNKILKWKDEAAYGGVVQIRSLYAMFNMHNNRYQPNLWPTLMSDDVGIGNGTCYALTYIKSPREQDVFLMCGFNGMWGHSGGYRSERAPQQGSWDWSGGDIWLNENRIEPPVWDFESLPWSGWGQGRIEIPLTGQGYFYRAPIKISLKKGLNKVLVRVPFGHWNGDEGQRRWQFCFMPVKWDGIHYSEVEGLEYETDIK</sequence>
<evidence type="ECO:0000313" key="10">
    <source>
        <dbReference type="EMBL" id="MCZ2654757.1"/>
    </source>
</evidence>
<dbReference type="GO" id="GO:0016020">
    <property type="term" value="C:membrane"/>
    <property type="evidence" value="ECO:0007669"/>
    <property type="project" value="TreeGrafter"/>
</dbReference>
<evidence type="ECO:0000256" key="6">
    <source>
        <dbReference type="PIRSR" id="PIRSR625705-1"/>
    </source>
</evidence>
<dbReference type="AlphaFoldDB" id="A0A0I9RKP0"/>
<feature type="domain" description="Glycoside hydrolase family 20 catalytic" evidence="7">
    <location>
        <begin position="165"/>
        <end position="270"/>
    </location>
</feature>
<dbReference type="GO" id="GO:0005975">
    <property type="term" value="P:carbohydrate metabolic process"/>
    <property type="evidence" value="ECO:0007669"/>
    <property type="project" value="InterPro"/>
</dbReference>
<dbReference type="InterPro" id="IPR025705">
    <property type="entry name" value="Beta_hexosaminidase_sua/sub"/>
</dbReference>
<dbReference type="EMBL" id="CP036546">
    <property type="protein sequence ID" value="QCQ46520.1"/>
    <property type="molecule type" value="Genomic_DNA"/>
</dbReference>
<dbReference type="InterPro" id="IPR017853">
    <property type="entry name" value="GH"/>
</dbReference>
<feature type="domain" description="Beta-hexosaminidase bacterial type N-terminal" evidence="8">
    <location>
        <begin position="38"/>
        <end position="161"/>
    </location>
</feature>
<evidence type="ECO:0000256" key="4">
    <source>
        <dbReference type="ARBA" id="ARBA00022801"/>
    </source>
</evidence>
<organism evidence="9">
    <name type="scientific">Bacteroides fragilis</name>
    <dbReference type="NCBI Taxonomy" id="817"/>
    <lineage>
        <taxon>Bacteria</taxon>
        <taxon>Pseudomonadati</taxon>
        <taxon>Bacteroidota</taxon>
        <taxon>Bacteroidia</taxon>
        <taxon>Bacteroidales</taxon>
        <taxon>Bacteroidaceae</taxon>
        <taxon>Bacteroides</taxon>
    </lineage>
</organism>
<name>A0A0I9RKP0_BACFG</name>
<evidence type="ECO:0000313" key="9">
    <source>
        <dbReference type="EMBL" id="KFX74856.1"/>
    </source>
</evidence>
<evidence type="ECO:0000256" key="3">
    <source>
        <dbReference type="ARBA" id="ARBA00012663"/>
    </source>
</evidence>
<reference evidence="11 12" key="3">
    <citation type="submission" date="2019-03" db="EMBL/GenBank/DDBJ databases">
        <title>Complete genome assembly of MDR B. fragilis.</title>
        <authorList>
            <person name="Sydenham T.V."/>
            <person name="Hasman H."/>
            <person name="Justesen U.S."/>
        </authorList>
    </citation>
    <scope>NUCLEOTIDE SEQUENCE [LARGE SCALE GENOMIC DNA]</scope>
    <source>
        <strain evidence="11 12">DCMSKEJBY0001B</strain>
    </source>
</reference>
<evidence type="ECO:0000259" key="7">
    <source>
        <dbReference type="Pfam" id="PF00728"/>
    </source>
</evidence>
<dbReference type="InterPro" id="IPR015882">
    <property type="entry name" value="HEX_bac_N"/>
</dbReference>
<dbReference type="Proteomes" id="UP001075704">
    <property type="component" value="Unassembled WGS sequence"/>
</dbReference>
<dbReference type="PRINTS" id="PR00738">
    <property type="entry name" value="GLHYDRLASE20"/>
</dbReference>
<dbReference type="EC" id="3.2.1.52" evidence="3"/>
<dbReference type="GO" id="GO:0030203">
    <property type="term" value="P:glycosaminoglycan metabolic process"/>
    <property type="evidence" value="ECO:0007669"/>
    <property type="project" value="TreeGrafter"/>
</dbReference>
<reference evidence="9" key="1">
    <citation type="book" date="2014" name="THE 24TH EUROPEAN CONGRESS OF CLINICAL MICROBIOLOGY AND INFECTIOUS DISEASES" publisher="ECCMID 2014" city="Barcelona, Spain">
        <title>Identification of resistance genes in three multidrug-resistant Bacteroides fragilis isolates by whole genome sequencing.</title>
        <editorList>
            <person name="Unknown"/>
            <person name="A."/>
        </editorList>
        <authorList>
            <person name="Sydenham T.V."/>
            <person name="Hasman H."/>
            <person name="Wang M."/>
            <person name="Soki J."/>
            <person name="Nagy E."/>
            <person name="Justesen U.S."/>
        </authorList>
    </citation>
    <scope>NUCLEOTIDE SEQUENCE</scope>
    <source>
        <strain evidence="9">DCMOUH0018B</strain>
        <strain evidence="11">DCMSKEJBY0001B</strain>
    </source>
</reference>
<accession>A0A0I9RKP0</accession>
<dbReference type="Gene3D" id="3.30.379.10">
    <property type="entry name" value="Chitobiase/beta-hexosaminidase domain 2-like"/>
    <property type="match status" value="1"/>
</dbReference>
<evidence type="ECO:0000256" key="1">
    <source>
        <dbReference type="ARBA" id="ARBA00001231"/>
    </source>
</evidence>
<reference evidence="9" key="2">
    <citation type="submission" date="2014-07" db="EMBL/GenBank/DDBJ databases">
        <title>Genetics and epidemiology of antimicrobial resistance in B. fragilis group.</title>
        <authorList>
            <person name="Sydenham T.V."/>
            <person name="Hasman H."/>
            <person name="Kemp M."/>
            <person name="Justesen U.S."/>
        </authorList>
    </citation>
    <scope>NUCLEOTIDE SEQUENCE [LARGE SCALE GENOMIC DNA]</scope>
    <source>
        <strain evidence="9">DCMOUH0018B</strain>
    </source>
</reference>
<dbReference type="SUPFAM" id="SSF55545">
    <property type="entry name" value="beta-N-acetylhexosaminidase-like domain"/>
    <property type="match status" value="1"/>
</dbReference>
<proteinExistence type="inferred from homology"/>
<dbReference type="Proteomes" id="UP000036847">
    <property type="component" value="Chromosome"/>
</dbReference>
<comment type="catalytic activity">
    <reaction evidence="1">
        <text>Hydrolysis of terminal non-reducing N-acetyl-D-hexosamine residues in N-acetyl-beta-D-hexosaminides.</text>
        <dbReference type="EC" id="3.2.1.52"/>
    </reaction>
</comment>
<dbReference type="RefSeq" id="WP_005806595.1">
    <property type="nucleotide sequence ID" value="NZ_CAEUHN010000012.1"/>
</dbReference>
<reference evidence="10" key="4">
    <citation type="submission" date="2022-12" db="EMBL/GenBank/DDBJ databases">
        <title>Development of a Multilocus Sequence Typing Scheme for Bacteroides fragilis Based on Whole Genome Sequencing Data and Clinical Application.</title>
        <authorList>
            <person name="Nielsen F.D."/>
            <person name="Justesen U.S."/>
        </authorList>
    </citation>
    <scope>NUCLEOTIDE SEQUENCE</scope>
    <source>
        <strain evidence="10">BF_BC_ODE_DK_2015_2</strain>
    </source>
</reference>
<dbReference type="PATRIC" id="fig|817.51.peg.4370"/>
<evidence type="ECO:0000256" key="2">
    <source>
        <dbReference type="ARBA" id="ARBA00006285"/>
    </source>
</evidence>
<protein>
    <recommendedName>
        <fullName evidence="3">beta-N-acetylhexosaminidase</fullName>
        <ecNumber evidence="3">3.2.1.52</ecNumber>
    </recommendedName>
</protein>
<dbReference type="GO" id="GO:0004563">
    <property type="term" value="F:beta-N-acetylhexosaminidase activity"/>
    <property type="evidence" value="ECO:0007669"/>
    <property type="project" value="UniProtKB-EC"/>
</dbReference>
<evidence type="ECO:0000313" key="11">
    <source>
        <dbReference type="EMBL" id="QCQ46520.1"/>
    </source>
</evidence>
<dbReference type="PANTHER" id="PTHR22600:SF57">
    <property type="entry name" value="BETA-N-ACETYLHEXOSAMINIDASE"/>
    <property type="match status" value="1"/>
</dbReference>
<gene>
    <name evidence="11" type="ORF">EC80_017560</name>
    <name evidence="9" type="ORF">EE52_0209795</name>
    <name evidence="10" type="ORF">O1422_11360</name>
</gene>
<dbReference type="Gene3D" id="3.20.20.80">
    <property type="entry name" value="Glycosidases"/>
    <property type="match status" value="1"/>
</dbReference>
<dbReference type="Pfam" id="PF00728">
    <property type="entry name" value="Glyco_hydro_20"/>
    <property type="match status" value="1"/>
</dbReference>
<dbReference type="InterPro" id="IPR029018">
    <property type="entry name" value="Hex-like_dom2"/>
</dbReference>
<dbReference type="OrthoDB" id="9790057at2"/>
<dbReference type="EMBL" id="JAPUAC010000007">
    <property type="protein sequence ID" value="MCZ2654757.1"/>
    <property type="molecule type" value="Genomic_DNA"/>
</dbReference>
<dbReference type="PANTHER" id="PTHR22600">
    <property type="entry name" value="BETA-HEXOSAMINIDASE"/>
    <property type="match status" value="1"/>
</dbReference>
<dbReference type="EMBL" id="JMZZ02000107">
    <property type="protein sequence ID" value="KFX74856.1"/>
    <property type="molecule type" value="Genomic_DNA"/>
</dbReference>
<feature type="active site" description="Proton donor" evidence="6">
    <location>
        <position position="306"/>
    </location>
</feature>
<evidence type="ECO:0000256" key="5">
    <source>
        <dbReference type="ARBA" id="ARBA00023295"/>
    </source>
</evidence>
<dbReference type="SUPFAM" id="SSF51445">
    <property type="entry name" value="(Trans)glycosidases"/>
    <property type="match status" value="1"/>
</dbReference>
<evidence type="ECO:0000259" key="8">
    <source>
        <dbReference type="Pfam" id="PF02838"/>
    </source>
</evidence>
<keyword evidence="4" id="KW-0378">Hydrolase</keyword>
<dbReference type="InterPro" id="IPR015883">
    <property type="entry name" value="Glyco_hydro_20_cat"/>
</dbReference>